<keyword evidence="6" id="KW-1185">Reference proteome</keyword>
<evidence type="ECO:0000256" key="3">
    <source>
        <dbReference type="SAM" id="MobiDB-lite"/>
    </source>
</evidence>
<evidence type="ECO:0000259" key="4">
    <source>
        <dbReference type="PROSITE" id="PS50118"/>
    </source>
</evidence>
<feature type="domain" description="HMG box" evidence="4">
    <location>
        <begin position="71"/>
        <end position="160"/>
    </location>
</feature>
<keyword evidence="2" id="KW-0539">Nucleus</keyword>
<sequence length="212" mass="24255">MLEWSYASDHPEMGYENAGVLYTPDGHLIDMSGEQQLAKRTDNTAMHPGVKVGRGPISAACVGGQGIEQRIRRPMNAFMVWAKAERKRLADENPDLHNADLSKMLAVKRRKLEMRHKSRDHETFLTRSYLISLTPQERRPFVEEAERLRVQHMQDYPNYKYRPRRRKNGKRSSRGGRTSTVANSIGIPESSQNMLTMYSTPTGSSSGMYIHF</sequence>
<dbReference type="CDD" id="cd22032">
    <property type="entry name" value="HMG-box_SoxF"/>
    <property type="match status" value="1"/>
</dbReference>
<dbReference type="Proteomes" id="UP000288716">
    <property type="component" value="Unassembled WGS sequence"/>
</dbReference>
<dbReference type="PROSITE" id="PS50118">
    <property type="entry name" value="HMG_BOX_2"/>
    <property type="match status" value="1"/>
</dbReference>
<dbReference type="InterPro" id="IPR050140">
    <property type="entry name" value="SRY-related_HMG-box_TF-like"/>
</dbReference>
<dbReference type="GO" id="GO:0000978">
    <property type="term" value="F:RNA polymerase II cis-regulatory region sequence-specific DNA binding"/>
    <property type="evidence" value="ECO:0007669"/>
    <property type="project" value="TreeGrafter"/>
</dbReference>
<dbReference type="STRING" id="299467.A0A443SRX8"/>
<dbReference type="VEuPathDB" id="VectorBase:LDEU001767"/>
<dbReference type="InterPro" id="IPR036910">
    <property type="entry name" value="HMG_box_dom_sf"/>
</dbReference>
<evidence type="ECO:0000256" key="1">
    <source>
        <dbReference type="ARBA" id="ARBA00023125"/>
    </source>
</evidence>
<dbReference type="SMART" id="SM00398">
    <property type="entry name" value="HMG"/>
    <property type="match status" value="1"/>
</dbReference>
<dbReference type="AlphaFoldDB" id="A0A443SRX8"/>
<dbReference type="InterPro" id="IPR009071">
    <property type="entry name" value="HMG_box_dom"/>
</dbReference>
<proteinExistence type="predicted"/>
<dbReference type="GO" id="GO:0001228">
    <property type="term" value="F:DNA-binding transcription activator activity, RNA polymerase II-specific"/>
    <property type="evidence" value="ECO:0007669"/>
    <property type="project" value="TreeGrafter"/>
</dbReference>
<dbReference type="Pfam" id="PF00505">
    <property type="entry name" value="HMG_box"/>
    <property type="match status" value="1"/>
</dbReference>
<evidence type="ECO:0000313" key="5">
    <source>
        <dbReference type="EMBL" id="RWS30273.1"/>
    </source>
</evidence>
<dbReference type="Gene3D" id="1.10.30.10">
    <property type="entry name" value="High mobility group box domain"/>
    <property type="match status" value="1"/>
</dbReference>
<dbReference type="PANTHER" id="PTHR10270">
    <property type="entry name" value="SOX TRANSCRIPTION FACTOR"/>
    <property type="match status" value="1"/>
</dbReference>
<dbReference type="EMBL" id="NCKV01000570">
    <property type="protein sequence ID" value="RWS30273.1"/>
    <property type="molecule type" value="Genomic_DNA"/>
</dbReference>
<protein>
    <recommendedName>
        <fullName evidence="4">HMG box domain-containing protein</fullName>
    </recommendedName>
</protein>
<keyword evidence="1 2" id="KW-0238">DNA-binding</keyword>
<comment type="caution">
    <text evidence="5">The sequence shown here is derived from an EMBL/GenBank/DDBJ whole genome shotgun (WGS) entry which is preliminary data.</text>
</comment>
<name>A0A443SRX8_9ACAR</name>
<dbReference type="OrthoDB" id="6247875at2759"/>
<accession>A0A443SRX8</accession>
<dbReference type="GO" id="GO:0030154">
    <property type="term" value="P:cell differentiation"/>
    <property type="evidence" value="ECO:0007669"/>
    <property type="project" value="TreeGrafter"/>
</dbReference>
<organism evidence="5 6">
    <name type="scientific">Leptotrombidium deliense</name>
    <dbReference type="NCBI Taxonomy" id="299467"/>
    <lineage>
        <taxon>Eukaryota</taxon>
        <taxon>Metazoa</taxon>
        <taxon>Ecdysozoa</taxon>
        <taxon>Arthropoda</taxon>
        <taxon>Chelicerata</taxon>
        <taxon>Arachnida</taxon>
        <taxon>Acari</taxon>
        <taxon>Acariformes</taxon>
        <taxon>Trombidiformes</taxon>
        <taxon>Prostigmata</taxon>
        <taxon>Anystina</taxon>
        <taxon>Parasitengona</taxon>
        <taxon>Trombiculoidea</taxon>
        <taxon>Trombiculidae</taxon>
        <taxon>Leptotrombidium</taxon>
    </lineage>
</organism>
<reference evidence="5 6" key="1">
    <citation type="journal article" date="2018" name="Gigascience">
        <title>Genomes of trombidid mites reveal novel predicted allergens and laterally-transferred genes associated with secondary metabolism.</title>
        <authorList>
            <person name="Dong X."/>
            <person name="Chaisiri K."/>
            <person name="Xia D."/>
            <person name="Armstrong S.D."/>
            <person name="Fang Y."/>
            <person name="Donnelly M.J."/>
            <person name="Kadowaki T."/>
            <person name="McGarry J.W."/>
            <person name="Darby A.C."/>
            <person name="Makepeace B.L."/>
        </authorList>
    </citation>
    <scope>NUCLEOTIDE SEQUENCE [LARGE SCALE GENOMIC DNA]</scope>
    <source>
        <strain evidence="5">UoL-UT</strain>
    </source>
</reference>
<dbReference type="SUPFAM" id="SSF47095">
    <property type="entry name" value="HMG-box"/>
    <property type="match status" value="1"/>
</dbReference>
<evidence type="ECO:0000313" key="6">
    <source>
        <dbReference type="Proteomes" id="UP000288716"/>
    </source>
</evidence>
<dbReference type="GO" id="GO:0005634">
    <property type="term" value="C:nucleus"/>
    <property type="evidence" value="ECO:0007669"/>
    <property type="project" value="UniProtKB-UniRule"/>
</dbReference>
<feature type="region of interest" description="Disordered" evidence="3">
    <location>
        <begin position="153"/>
        <end position="186"/>
    </location>
</feature>
<feature type="compositionally biased region" description="Basic residues" evidence="3">
    <location>
        <begin position="161"/>
        <end position="174"/>
    </location>
</feature>
<dbReference type="PANTHER" id="PTHR10270:SF317">
    <property type="entry name" value="TRANSCRIPTION FACTOR SOX-15-RELATED"/>
    <property type="match status" value="1"/>
</dbReference>
<gene>
    <name evidence="5" type="ORF">B4U80_07209</name>
</gene>
<feature type="DNA-binding region" description="HMG box" evidence="2">
    <location>
        <begin position="71"/>
        <end position="160"/>
    </location>
</feature>
<evidence type="ECO:0000256" key="2">
    <source>
        <dbReference type="PROSITE-ProRule" id="PRU00267"/>
    </source>
</evidence>